<dbReference type="RefSeq" id="WP_136990475.1">
    <property type="nucleotide sequence ID" value="NZ_SZPQ01000017.1"/>
</dbReference>
<keyword evidence="1" id="KW-0472">Membrane</keyword>
<evidence type="ECO:0008006" key="4">
    <source>
        <dbReference type="Google" id="ProtNLM"/>
    </source>
</evidence>
<comment type="caution">
    <text evidence="2">The sequence shown here is derived from an EMBL/GenBank/DDBJ whole genome shotgun (WGS) entry which is preliminary data.</text>
</comment>
<dbReference type="EMBL" id="SZPQ01000017">
    <property type="protein sequence ID" value="TKI05740.1"/>
    <property type="molecule type" value="Genomic_DNA"/>
</dbReference>
<accession>A0ABY2SL38</accession>
<feature type="transmembrane region" description="Helical" evidence="1">
    <location>
        <begin position="12"/>
        <end position="43"/>
    </location>
</feature>
<sequence>MHTLVMISSGLLLFGVFLLAVHFVGVISLAFAVKAFLMVWLVVSLLNLWGGVALSGHSLIEQLPFLLLVFGVPSVFALILLRWVTLR</sequence>
<evidence type="ECO:0000313" key="3">
    <source>
        <dbReference type="Proteomes" id="UP000305202"/>
    </source>
</evidence>
<reference evidence="2 3" key="1">
    <citation type="submission" date="2019-04" db="EMBL/GenBank/DDBJ databases">
        <authorList>
            <person name="Li M."/>
            <person name="Gao C."/>
        </authorList>
    </citation>
    <scope>NUCLEOTIDE SEQUENCE [LARGE SCALE GENOMIC DNA]</scope>
    <source>
        <strain evidence="2 3">BGMRC 2031</strain>
    </source>
</reference>
<keyword evidence="3" id="KW-1185">Reference proteome</keyword>
<feature type="transmembrane region" description="Helical" evidence="1">
    <location>
        <begin position="63"/>
        <end position="84"/>
    </location>
</feature>
<keyword evidence="1" id="KW-0812">Transmembrane</keyword>
<gene>
    <name evidence="2" type="ORF">FCN80_12400</name>
</gene>
<evidence type="ECO:0000256" key="1">
    <source>
        <dbReference type="SAM" id="Phobius"/>
    </source>
</evidence>
<evidence type="ECO:0000313" key="2">
    <source>
        <dbReference type="EMBL" id="TKI05740.1"/>
    </source>
</evidence>
<name>A0ABY2SL38_9HYPH</name>
<keyword evidence="1" id="KW-1133">Transmembrane helix</keyword>
<organism evidence="2 3">
    <name type="scientific">Martelella alba</name>
    <dbReference type="NCBI Taxonomy" id="2590451"/>
    <lineage>
        <taxon>Bacteria</taxon>
        <taxon>Pseudomonadati</taxon>
        <taxon>Pseudomonadota</taxon>
        <taxon>Alphaproteobacteria</taxon>
        <taxon>Hyphomicrobiales</taxon>
        <taxon>Aurantimonadaceae</taxon>
        <taxon>Martelella</taxon>
    </lineage>
</organism>
<dbReference type="Proteomes" id="UP000305202">
    <property type="component" value="Unassembled WGS sequence"/>
</dbReference>
<protein>
    <recommendedName>
        <fullName evidence="4">Inhibitor of the pro-sigma K processing machinery</fullName>
    </recommendedName>
</protein>
<proteinExistence type="predicted"/>